<evidence type="ECO:0000259" key="7">
    <source>
        <dbReference type="PROSITE" id="PS50801"/>
    </source>
</evidence>
<dbReference type="Pfam" id="PF00916">
    <property type="entry name" value="Sulfate_transp"/>
    <property type="match status" value="1"/>
</dbReference>
<dbReference type="Pfam" id="PF01740">
    <property type="entry name" value="STAS"/>
    <property type="match status" value="1"/>
</dbReference>
<feature type="domain" description="STAS" evidence="7">
    <location>
        <begin position="523"/>
        <end position="647"/>
    </location>
</feature>
<evidence type="ECO:0000256" key="2">
    <source>
        <dbReference type="ARBA" id="ARBA00022692"/>
    </source>
</evidence>
<organism evidence="8 9">
    <name type="scientific">Sphagnum troendelagicum</name>
    <dbReference type="NCBI Taxonomy" id="128251"/>
    <lineage>
        <taxon>Eukaryota</taxon>
        <taxon>Viridiplantae</taxon>
        <taxon>Streptophyta</taxon>
        <taxon>Embryophyta</taxon>
        <taxon>Bryophyta</taxon>
        <taxon>Sphagnophytina</taxon>
        <taxon>Sphagnopsida</taxon>
        <taxon>Sphagnales</taxon>
        <taxon>Sphagnaceae</taxon>
        <taxon>Sphagnum</taxon>
    </lineage>
</organism>
<dbReference type="SUPFAM" id="SSF52091">
    <property type="entry name" value="SpoIIaa-like"/>
    <property type="match status" value="1"/>
</dbReference>
<feature type="transmembrane region" description="Helical" evidence="6">
    <location>
        <begin position="204"/>
        <end position="222"/>
    </location>
</feature>
<accession>A0ABP0V7A7</accession>
<dbReference type="EMBL" id="OZ019901">
    <property type="protein sequence ID" value="CAK9237636.1"/>
    <property type="molecule type" value="Genomic_DNA"/>
</dbReference>
<dbReference type="PANTHER" id="PTHR11814">
    <property type="entry name" value="SULFATE TRANSPORTER"/>
    <property type="match status" value="1"/>
</dbReference>
<dbReference type="InterPro" id="IPR002645">
    <property type="entry name" value="STAS_dom"/>
</dbReference>
<feature type="transmembrane region" description="Helical" evidence="6">
    <location>
        <begin position="171"/>
        <end position="192"/>
    </location>
</feature>
<name>A0ABP0V7A7_9BRYO</name>
<sequence length="660" mass="72371">MKQQKNKELGTRSLTHNTLGGDESPLVYKVHLPPKSNPVTQALHVAKETLFYDDSFRQFKHQSKLNRSILGLQYIFPIFDWGRHYTFNKLIRDVVAGLTIASLAVPQDLGYAKLAHLPYVNGLYSSFVPPLIYSVLGSSRHIAIGPVAVVSLLLGTLLSNEINPTTEASQYLRLALSATFFAGIFQAGLGFLRLGFIIDFLSHATVVGFMAGAAITIGLQQLKGLLNIPTANFTTKTDIVSVLRSSFQHTYQWNWHTIVIGLVFLGFILLTKYLAHKWKRFFWLSAVAPLVSLILATIFTFHYRLENDNVVIVGDLKKGINPSSVHQLIFSGHLVGTAAKIGLVAGLIAITEGIAIGRTFAALEGYHIDGNKEFIAFGIMNIAGSATSCYTTTGSFSRSAVNYNAGAQTTVSNIVMSLTVMVVLLALTPLFKYTPNCILASIIMAAVVSLIDVRAAYLIWKVDKFDFIAMLGAFFGVLFISVEIGLLIAVSISFVKLLLTVTRPHTALLGNIPGTKVYRNVNQYKDAKRVSGVLAIRLDAPLYFSNSNYIRERILRYLHDEQDDVALSTNGLPVQYIILDLTPVTNIDVTGIIALEELETALKKKNIQLAISNPATSALEKLANSGFIERLGQQWVFLTVADAVQFCGPRVLNGCPVLEK</sequence>
<feature type="non-terminal residue" evidence="8">
    <location>
        <position position="660"/>
    </location>
</feature>
<reference evidence="8" key="1">
    <citation type="submission" date="2024-02" db="EMBL/GenBank/DDBJ databases">
        <authorList>
            <consortium name="ELIXIR-Norway"/>
            <consortium name="Elixir Norway"/>
        </authorList>
    </citation>
    <scope>NUCLEOTIDE SEQUENCE</scope>
</reference>
<evidence type="ECO:0000313" key="9">
    <source>
        <dbReference type="Proteomes" id="UP001497512"/>
    </source>
</evidence>
<feature type="region of interest" description="Disordered" evidence="5">
    <location>
        <begin position="1"/>
        <end position="20"/>
    </location>
</feature>
<keyword evidence="9" id="KW-1185">Reference proteome</keyword>
<dbReference type="InterPro" id="IPR036513">
    <property type="entry name" value="STAS_dom_sf"/>
</dbReference>
<dbReference type="NCBIfam" id="TIGR00815">
    <property type="entry name" value="sulP"/>
    <property type="match status" value="1"/>
</dbReference>
<keyword evidence="3 6" id="KW-1133">Transmembrane helix</keyword>
<feature type="transmembrane region" description="Helical" evidence="6">
    <location>
        <begin position="142"/>
        <end position="159"/>
    </location>
</feature>
<keyword evidence="4 6" id="KW-0472">Membrane</keyword>
<evidence type="ECO:0000256" key="6">
    <source>
        <dbReference type="SAM" id="Phobius"/>
    </source>
</evidence>
<dbReference type="CDD" id="cd07042">
    <property type="entry name" value="STAS_SulP_like_sulfate_transporter"/>
    <property type="match status" value="1"/>
</dbReference>
<gene>
    <name evidence="8" type="ORF">CSSPTR1EN2_LOCUS23802</name>
</gene>
<feature type="compositionally biased region" description="Basic and acidic residues" evidence="5">
    <location>
        <begin position="1"/>
        <end position="10"/>
    </location>
</feature>
<feature type="transmembrane region" description="Helical" evidence="6">
    <location>
        <begin position="472"/>
        <end position="499"/>
    </location>
</feature>
<dbReference type="Gene3D" id="3.30.750.24">
    <property type="entry name" value="STAS domain"/>
    <property type="match status" value="1"/>
</dbReference>
<protein>
    <recommendedName>
        <fullName evidence="7">STAS domain-containing protein</fullName>
    </recommendedName>
</protein>
<evidence type="ECO:0000256" key="5">
    <source>
        <dbReference type="SAM" id="MobiDB-lite"/>
    </source>
</evidence>
<evidence type="ECO:0000256" key="1">
    <source>
        <dbReference type="ARBA" id="ARBA00004141"/>
    </source>
</evidence>
<proteinExistence type="predicted"/>
<evidence type="ECO:0000256" key="3">
    <source>
        <dbReference type="ARBA" id="ARBA00022989"/>
    </source>
</evidence>
<dbReference type="InterPro" id="IPR011547">
    <property type="entry name" value="SLC26A/SulP_dom"/>
</dbReference>
<dbReference type="PROSITE" id="PS50801">
    <property type="entry name" value="STAS"/>
    <property type="match status" value="1"/>
</dbReference>
<evidence type="ECO:0000313" key="8">
    <source>
        <dbReference type="EMBL" id="CAK9237636.1"/>
    </source>
</evidence>
<comment type="subcellular location">
    <subcellularLocation>
        <location evidence="1">Membrane</location>
        <topology evidence="1">Multi-pass membrane protein</topology>
    </subcellularLocation>
</comment>
<dbReference type="InterPro" id="IPR001902">
    <property type="entry name" value="SLC26A/SulP_fam"/>
</dbReference>
<dbReference type="Proteomes" id="UP001497512">
    <property type="component" value="Chromosome 9"/>
</dbReference>
<feature type="transmembrane region" description="Helical" evidence="6">
    <location>
        <begin position="281"/>
        <end position="303"/>
    </location>
</feature>
<feature type="transmembrane region" description="Helical" evidence="6">
    <location>
        <begin position="438"/>
        <end position="460"/>
    </location>
</feature>
<feature type="transmembrane region" description="Helical" evidence="6">
    <location>
        <begin position="253"/>
        <end position="274"/>
    </location>
</feature>
<evidence type="ECO:0000256" key="4">
    <source>
        <dbReference type="ARBA" id="ARBA00023136"/>
    </source>
</evidence>
<keyword evidence="2 6" id="KW-0812">Transmembrane</keyword>
<feature type="transmembrane region" description="Helical" evidence="6">
    <location>
        <begin position="413"/>
        <end position="431"/>
    </location>
</feature>